<dbReference type="GO" id="GO:0016740">
    <property type="term" value="F:transferase activity"/>
    <property type="evidence" value="ECO:0007669"/>
    <property type="project" value="UniProtKB-KW"/>
</dbReference>
<keyword evidence="3" id="KW-0808">Transferase</keyword>
<proteinExistence type="inferred from homology"/>
<dbReference type="Proteomes" id="UP000190286">
    <property type="component" value="Unassembled WGS sequence"/>
</dbReference>
<dbReference type="GO" id="GO:0009313">
    <property type="term" value="P:oligosaccharide catabolic process"/>
    <property type="evidence" value="ECO:0007669"/>
    <property type="project" value="TreeGrafter"/>
</dbReference>
<dbReference type="AlphaFoldDB" id="A0A1T4XCU2"/>
<accession>A0A1T4XCU2</accession>
<dbReference type="SMART" id="SM00642">
    <property type="entry name" value="Aamy"/>
    <property type="match status" value="1"/>
</dbReference>
<dbReference type="EMBL" id="FUYF01000008">
    <property type="protein sequence ID" value="SKA87384.1"/>
    <property type="molecule type" value="Genomic_DNA"/>
</dbReference>
<dbReference type="InterPro" id="IPR017853">
    <property type="entry name" value="GH"/>
</dbReference>
<dbReference type="RefSeq" id="WP_078784652.1">
    <property type="nucleotide sequence ID" value="NZ_DAWADZ010000099.1"/>
</dbReference>
<dbReference type="SUPFAM" id="SSF51445">
    <property type="entry name" value="(Trans)glycosidases"/>
    <property type="match status" value="1"/>
</dbReference>
<dbReference type="PANTHER" id="PTHR10357">
    <property type="entry name" value="ALPHA-AMYLASE FAMILY MEMBER"/>
    <property type="match status" value="1"/>
</dbReference>
<organism evidence="3 4">
    <name type="scientific">Gemmiger formicilis</name>
    <dbReference type="NCBI Taxonomy" id="745368"/>
    <lineage>
        <taxon>Bacteria</taxon>
        <taxon>Bacillati</taxon>
        <taxon>Bacillota</taxon>
        <taxon>Clostridia</taxon>
        <taxon>Eubacteriales</taxon>
        <taxon>Gemmiger</taxon>
    </lineage>
</organism>
<evidence type="ECO:0000313" key="3">
    <source>
        <dbReference type="EMBL" id="SKA87384.1"/>
    </source>
</evidence>
<feature type="domain" description="Glycosyl hydrolase family 13 catalytic" evidence="2">
    <location>
        <begin position="12"/>
        <end position="440"/>
    </location>
</feature>
<dbReference type="CDD" id="cd11348">
    <property type="entry name" value="AmyAc_2"/>
    <property type="match status" value="1"/>
</dbReference>
<dbReference type="Gene3D" id="3.20.20.80">
    <property type="entry name" value="Glycosidases"/>
    <property type="match status" value="1"/>
</dbReference>
<dbReference type="Gene3D" id="3.90.400.10">
    <property type="entry name" value="Oligo-1,6-glucosidase, Domain 2"/>
    <property type="match status" value="1"/>
</dbReference>
<dbReference type="InterPro" id="IPR045857">
    <property type="entry name" value="O16G_dom_2"/>
</dbReference>
<name>A0A1T4XCU2_9FIRM</name>
<dbReference type="STRING" id="745368.SAMN02745178_01737"/>
<dbReference type="OrthoDB" id="9805159at2"/>
<evidence type="ECO:0000259" key="2">
    <source>
        <dbReference type="SMART" id="SM00642"/>
    </source>
</evidence>
<protein>
    <submittedName>
        <fullName evidence="3">Maltose alpha-D-glucosyltransferase/ alpha-amylase</fullName>
    </submittedName>
</protein>
<dbReference type="InterPro" id="IPR006047">
    <property type="entry name" value="GH13_cat_dom"/>
</dbReference>
<evidence type="ECO:0000313" key="4">
    <source>
        <dbReference type="Proteomes" id="UP000190286"/>
    </source>
</evidence>
<evidence type="ECO:0000256" key="1">
    <source>
        <dbReference type="ARBA" id="ARBA00008061"/>
    </source>
</evidence>
<comment type="similarity">
    <text evidence="1">Belongs to the glycosyl hydrolase 13 family.</text>
</comment>
<dbReference type="GeneID" id="93338194"/>
<dbReference type="Pfam" id="PF00128">
    <property type="entry name" value="Alpha-amylase"/>
    <property type="match status" value="1"/>
</dbReference>
<sequence length="522" mass="58694">MKQWLKDAVFYEIYPQSFYDTNGDGIGDLQGIIAKLDYIRDLGCNALWINPCFDSPFKDAGYDVRDYKKIAPRYGTNEDAAALFRAAHEKGIRVLFDLVPGHTSEEHPWFKASCKPGHNEYSDRFIWTDSCFASGDGMPFIGGETERNGTYILNFFKCQPALNYGYGKINEKWQKPTDDPACVATVEAMKDVMRFWLDMGCDGFRVDMASSLVKNDTKNKKYTCKIWRNIRDMLDVEYPEAALIAEWNGPRMSLKNGFDMDFYLNWQGNGYSWLMRNYDGAMDSNPHNIGKAYFCKNSGTGIDKFLDEYLPAYKATHKDGLWCFITCNHDTIRPSAGLTTDELRLAYATIFTLPGAPFVYYGDEIGMRYLPLPTKEGGYFRTGSRTPMQWDDTANHGFSTADAQDIYLPVDTAADAPTVAAQADDPDSLLNSVKSLLAFRHAHADLNADAPFKVLYAPKAKDDYRPFVWQRGDLICAVNPAGVSIELPLELAEDLKIQYTIGKAEIVNDTLSLGAQSFAILG</sequence>
<reference evidence="3 4" key="1">
    <citation type="submission" date="2017-02" db="EMBL/GenBank/DDBJ databases">
        <authorList>
            <person name="Peterson S.W."/>
        </authorList>
    </citation>
    <scope>NUCLEOTIDE SEQUENCE [LARGE SCALE GENOMIC DNA]</scope>
    <source>
        <strain evidence="3 4">ATCC 27749</strain>
    </source>
</reference>
<dbReference type="PANTHER" id="PTHR10357:SF179">
    <property type="entry name" value="NEUTRAL AND BASIC AMINO ACID TRANSPORT PROTEIN RBAT"/>
    <property type="match status" value="1"/>
</dbReference>
<dbReference type="GO" id="GO:0004556">
    <property type="term" value="F:alpha-amylase activity"/>
    <property type="evidence" value="ECO:0007669"/>
    <property type="project" value="TreeGrafter"/>
</dbReference>
<gene>
    <name evidence="3" type="ORF">SAMN02745178_01737</name>
</gene>
<keyword evidence="4" id="KW-1185">Reference proteome</keyword>